<gene>
    <name evidence="1" type="ORF">PoMZ_02069</name>
</gene>
<evidence type="ECO:0000313" key="1">
    <source>
        <dbReference type="EMBL" id="QBZ57146.1"/>
    </source>
</evidence>
<sequence>MFPSGLLINGLAWAKEPVFGFNRLDQHPRGVHALLPDDVVVAGEVLEQQGRHSALTQRLVHDDGLVHVDQRVLGRVGDDGEVLRHSGPRVGVAAEQGRADEVPGGAVVAKRGGHEARVVAVLAAVEAVEVVDALEADDGGR</sequence>
<organism evidence="1 2">
    <name type="scientific">Pyricularia oryzae</name>
    <name type="common">Rice blast fungus</name>
    <name type="synonym">Magnaporthe oryzae</name>
    <dbReference type="NCBI Taxonomy" id="318829"/>
    <lineage>
        <taxon>Eukaryota</taxon>
        <taxon>Fungi</taxon>
        <taxon>Dikarya</taxon>
        <taxon>Ascomycota</taxon>
        <taxon>Pezizomycotina</taxon>
        <taxon>Sordariomycetes</taxon>
        <taxon>Sordariomycetidae</taxon>
        <taxon>Magnaporthales</taxon>
        <taxon>Pyriculariaceae</taxon>
        <taxon>Pyricularia</taxon>
    </lineage>
</organism>
<dbReference type="AlphaFoldDB" id="A0A4P7N868"/>
<reference evidence="1 2" key="1">
    <citation type="journal article" date="2019" name="Mol. Biol. Evol.">
        <title>Blast fungal genomes show frequent chromosomal changes, gene gains and losses, and effector gene turnover.</title>
        <authorList>
            <person name="Gomez Luciano L.B."/>
            <person name="Jason Tsai I."/>
            <person name="Chuma I."/>
            <person name="Tosa Y."/>
            <person name="Chen Y.H."/>
            <person name="Li J.Y."/>
            <person name="Li M.Y."/>
            <person name="Jade Lu M.Y."/>
            <person name="Nakayashiki H."/>
            <person name="Li W.H."/>
        </authorList>
    </citation>
    <scope>NUCLEOTIDE SEQUENCE [LARGE SCALE GENOMIC DNA]</scope>
    <source>
        <strain evidence="1">MZ5-1-6</strain>
    </source>
</reference>
<evidence type="ECO:0000313" key="2">
    <source>
        <dbReference type="Proteomes" id="UP000294847"/>
    </source>
</evidence>
<protein>
    <submittedName>
        <fullName evidence="1">Uncharacterized protein</fullName>
    </submittedName>
</protein>
<name>A0A4P7N868_PYROR</name>
<dbReference type="Proteomes" id="UP000294847">
    <property type="component" value="Chromosome 2"/>
</dbReference>
<proteinExistence type="predicted"/>
<dbReference type="EMBL" id="CP034205">
    <property type="protein sequence ID" value="QBZ57146.1"/>
    <property type="molecule type" value="Genomic_DNA"/>
</dbReference>
<accession>A0A4P7N868</accession>